<dbReference type="AlphaFoldDB" id="A0A1I2I8I9"/>
<sequence>MSGDASSTIPAAGQHPCCGTAEEAAAADACCAPHAKEQAVTGGAGCCGADGPPDQQAPPRQAGRSGRADTTGAGGPLPAPAVVTGGRPEGLPVVVIGAGPVGLAAAAHLHERAVAFLVLEAGDQVGASVRQWAHVGLFSPWRYDIDAAARRLLDAAGWAAPDDEGLPTGAELVDAYLQPLATLPAIAAHLRLGARVTAISRVGADRVRTPGRADLPFVVRLADGTEVTASAIIDASGTWRTPNPLGANGLPSHGEPEAADSIDHALPDVLGAAREQHAGKHTIVVGAGHSAANTLLDLARLAETEPGTRITWAVRGGSAQRAFGGEDADQLPARGALGSGLHALVDTGRLTLVTGFGVHTVRRGTGGITLVAADGRTLTADRVVSATGFRPDHGITGELRLDLDPILGCTRTLAELIDPNQHSCGTVAPHGHRELGQPEPNYYAVGMKSYGRAPTFLMATGYEQVRSIAAALAGDFDAADDVRLDLPETGVCSSSLVAENAAREVAARFGLSPDVPVALADATMSLLPTASGPGDAVRAAADRIGLDHETALQIAALADRPGALPSVTGLISLTSSTGGGCCS</sequence>
<evidence type="ECO:0000256" key="1">
    <source>
        <dbReference type="ARBA" id="ARBA00023002"/>
    </source>
</evidence>
<keyword evidence="4" id="KW-1185">Reference proteome</keyword>
<dbReference type="SUPFAM" id="SSF51905">
    <property type="entry name" value="FAD/NAD(P)-binding domain"/>
    <property type="match status" value="1"/>
</dbReference>
<dbReference type="PANTHER" id="PTHR43539:SF78">
    <property type="entry name" value="FLAVIN-CONTAINING MONOOXYGENASE"/>
    <property type="match status" value="1"/>
</dbReference>
<reference evidence="3 4" key="1">
    <citation type="submission" date="2016-10" db="EMBL/GenBank/DDBJ databases">
        <authorList>
            <person name="de Groot N.N."/>
        </authorList>
    </citation>
    <scope>NUCLEOTIDE SEQUENCE [LARGE SCALE GENOMIC DNA]</scope>
    <source>
        <strain evidence="3 4">DSM 43019</strain>
    </source>
</reference>
<accession>A0A1I2I8I9</accession>
<name>A0A1I2I8I9_9ACTN</name>
<dbReference type="Proteomes" id="UP000199645">
    <property type="component" value="Unassembled WGS sequence"/>
</dbReference>
<dbReference type="Pfam" id="PF13450">
    <property type="entry name" value="NAD_binding_8"/>
    <property type="match status" value="1"/>
</dbReference>
<keyword evidence="1" id="KW-0560">Oxidoreductase</keyword>
<evidence type="ECO:0000256" key="2">
    <source>
        <dbReference type="SAM" id="MobiDB-lite"/>
    </source>
</evidence>
<gene>
    <name evidence="3" type="ORF">SAMN05421541_109437</name>
</gene>
<dbReference type="InterPro" id="IPR036188">
    <property type="entry name" value="FAD/NAD-bd_sf"/>
</dbReference>
<dbReference type="STRING" id="35752.SAMN05421541_109437"/>
<dbReference type="PRINTS" id="PR00368">
    <property type="entry name" value="FADPNR"/>
</dbReference>
<feature type="region of interest" description="Disordered" evidence="2">
    <location>
        <begin position="50"/>
        <end position="84"/>
    </location>
</feature>
<dbReference type="RefSeq" id="WP_093618280.1">
    <property type="nucleotide sequence ID" value="NZ_BOMT01000052.1"/>
</dbReference>
<proteinExistence type="predicted"/>
<dbReference type="EMBL" id="FONV01000009">
    <property type="protein sequence ID" value="SFF38642.1"/>
    <property type="molecule type" value="Genomic_DNA"/>
</dbReference>
<dbReference type="GO" id="GO:0050660">
    <property type="term" value="F:flavin adenine dinucleotide binding"/>
    <property type="evidence" value="ECO:0007669"/>
    <property type="project" value="TreeGrafter"/>
</dbReference>
<dbReference type="OrthoDB" id="7279140at2"/>
<dbReference type="InterPro" id="IPR050982">
    <property type="entry name" value="Auxin_biosynth/cation_transpt"/>
</dbReference>
<evidence type="ECO:0000313" key="4">
    <source>
        <dbReference type="Proteomes" id="UP000199645"/>
    </source>
</evidence>
<protein>
    <submittedName>
        <fullName evidence="3">Thioredoxin reductase</fullName>
    </submittedName>
</protein>
<evidence type="ECO:0000313" key="3">
    <source>
        <dbReference type="EMBL" id="SFF38642.1"/>
    </source>
</evidence>
<dbReference type="Gene3D" id="3.50.50.60">
    <property type="entry name" value="FAD/NAD(P)-binding domain"/>
    <property type="match status" value="1"/>
</dbReference>
<dbReference type="GO" id="GO:0004497">
    <property type="term" value="F:monooxygenase activity"/>
    <property type="evidence" value="ECO:0007669"/>
    <property type="project" value="TreeGrafter"/>
</dbReference>
<organism evidence="3 4">
    <name type="scientific">Actinoplanes philippinensis</name>
    <dbReference type="NCBI Taxonomy" id="35752"/>
    <lineage>
        <taxon>Bacteria</taxon>
        <taxon>Bacillati</taxon>
        <taxon>Actinomycetota</taxon>
        <taxon>Actinomycetes</taxon>
        <taxon>Micromonosporales</taxon>
        <taxon>Micromonosporaceae</taxon>
        <taxon>Actinoplanes</taxon>
    </lineage>
</organism>
<dbReference type="PANTHER" id="PTHR43539">
    <property type="entry name" value="FLAVIN-BINDING MONOOXYGENASE-LIKE PROTEIN (AFU_ORTHOLOGUE AFUA_4G09220)"/>
    <property type="match status" value="1"/>
</dbReference>